<organism evidence="1 2">
    <name type="scientific">Rickettsia asembonensis</name>
    <dbReference type="NCBI Taxonomy" id="1068590"/>
    <lineage>
        <taxon>Bacteria</taxon>
        <taxon>Pseudomonadati</taxon>
        <taxon>Pseudomonadota</taxon>
        <taxon>Alphaproteobacteria</taxon>
        <taxon>Rickettsiales</taxon>
        <taxon>Rickettsiaceae</taxon>
        <taxon>Rickettsieae</taxon>
        <taxon>Rickettsia</taxon>
        <taxon>spotted fever group</taxon>
    </lineage>
</organism>
<accession>A0A0C2MQ59</accession>
<dbReference type="EMBL" id="JWSW01000001">
    <property type="protein sequence ID" value="KIJ89341.1"/>
    <property type="molecule type" value="Genomic_DNA"/>
</dbReference>
<dbReference type="Proteomes" id="UP000031952">
    <property type="component" value="Unassembled WGS sequence"/>
</dbReference>
<evidence type="ECO:0000313" key="2">
    <source>
        <dbReference type="Proteomes" id="UP000031952"/>
    </source>
</evidence>
<name>A0A0C2MQ59_9RICK</name>
<dbReference type="AlphaFoldDB" id="A0A0C2MQ59"/>
<proteinExistence type="predicted"/>
<reference evidence="1 2" key="1">
    <citation type="submission" date="2014-12" db="EMBL/GenBank/DDBJ databases">
        <title>Whole genome sequence of Candidatus Rickettsia asemboensis strain NMRCii isolated from cat fleas in west Kenya.</title>
        <authorList>
            <person name="Jima D."/>
            <person name="Luce-Fedrow A."/>
            <person name="Yang Y."/>
            <person name="Maina A.N."/>
            <person name="Snesrud E.C."/>
            <person name="Jarman R.G."/>
            <person name="Richards A.L."/>
            <person name="Hang J."/>
        </authorList>
    </citation>
    <scope>NUCLEOTIDE SEQUENCE [LARGE SCALE GENOMIC DNA]</scope>
    <source>
        <strain evidence="1 2">NMRCii</strain>
    </source>
</reference>
<gene>
    <name evidence="1" type="ORF">SB78_00325</name>
</gene>
<sequence>MKQLKHYRFNGYRVVIASRRRLRGNPEKVIKKFCKLEFFTGLLRQNFQFFLAMTLKTISYEVSN</sequence>
<dbReference type="RefSeq" id="WP_041077583.1">
    <property type="nucleotide sequence ID" value="NZ_JWSW01000001.1"/>
</dbReference>
<keyword evidence="2" id="KW-1185">Reference proteome</keyword>
<protein>
    <submittedName>
        <fullName evidence="1">Uncharacterized protein</fullName>
    </submittedName>
</protein>
<evidence type="ECO:0000313" key="1">
    <source>
        <dbReference type="EMBL" id="KIJ89341.1"/>
    </source>
</evidence>
<comment type="caution">
    <text evidence="1">The sequence shown here is derived from an EMBL/GenBank/DDBJ whole genome shotgun (WGS) entry which is preliminary data.</text>
</comment>